<keyword evidence="3" id="KW-1185">Reference proteome</keyword>
<accession>A0ABX6H0U9</accession>
<dbReference type="Gene3D" id="3.90.550.10">
    <property type="entry name" value="Spore Coat Polysaccharide Biosynthesis Protein SpsA, Chain A"/>
    <property type="match status" value="1"/>
</dbReference>
<sequence length="300" mass="31909">MPQDPDAPTRAQNDSIETSIVIPCYNGADFLPEQLAAIGAQADPSIEVILSDNGSDDGSAAVAIAAAEACGLRLRVVDSSARKGINHARNVGVMASEATYILLCDCDDVVSPTWIAALVAALRSGARCVGGPLDRVYPDGRVLERAEGVHFRSWPGAGITVGSPTGANCGFIRALHTELGGFDESFIGGGDEIDFFYRATAGGAELRNVPEASILYRQRDSARGAYSQNFRYGQGSVRLHTKLAALGMPRDRPVKVVGVWVHSLLRLVTGPASARRIAVERIARRAGRARESVATRHLFL</sequence>
<dbReference type="Pfam" id="PF00535">
    <property type="entry name" value="Glycos_transf_2"/>
    <property type="match status" value="1"/>
</dbReference>
<dbReference type="EMBL" id="CP047180">
    <property type="protein sequence ID" value="QHC63419.1"/>
    <property type="molecule type" value="Genomic_DNA"/>
</dbReference>
<evidence type="ECO:0000313" key="2">
    <source>
        <dbReference type="EMBL" id="QHC63419.1"/>
    </source>
</evidence>
<dbReference type="PANTHER" id="PTHR43685">
    <property type="entry name" value="GLYCOSYLTRANSFERASE"/>
    <property type="match status" value="1"/>
</dbReference>
<name>A0ABX6H0U9_9MICO</name>
<dbReference type="SUPFAM" id="SSF53448">
    <property type="entry name" value="Nucleotide-diphospho-sugar transferases"/>
    <property type="match status" value="1"/>
</dbReference>
<evidence type="ECO:0000313" key="3">
    <source>
        <dbReference type="Proteomes" id="UP000464597"/>
    </source>
</evidence>
<feature type="domain" description="Glycosyltransferase 2-like" evidence="1">
    <location>
        <begin position="19"/>
        <end position="174"/>
    </location>
</feature>
<evidence type="ECO:0000259" key="1">
    <source>
        <dbReference type="Pfam" id="PF00535"/>
    </source>
</evidence>
<dbReference type="RefSeq" id="WP_159423173.1">
    <property type="nucleotide sequence ID" value="NZ_CP047180.1"/>
</dbReference>
<dbReference type="InterPro" id="IPR050834">
    <property type="entry name" value="Glycosyltransf_2"/>
</dbReference>
<organism evidence="2 3">
    <name type="scientific">Rathayibacter festucae</name>
    <dbReference type="NCBI Taxonomy" id="110937"/>
    <lineage>
        <taxon>Bacteria</taxon>
        <taxon>Bacillati</taxon>
        <taxon>Actinomycetota</taxon>
        <taxon>Actinomycetes</taxon>
        <taxon>Micrococcales</taxon>
        <taxon>Microbacteriaceae</taxon>
        <taxon>Rathayibacter</taxon>
    </lineage>
</organism>
<reference evidence="3" key="1">
    <citation type="submission" date="2019-12" db="EMBL/GenBank/DDBJ databases">
        <title>Complete and draft genome sequences of new strains and members of some known species of the genus Rathayibacter isolated from plants.</title>
        <authorList>
            <person name="Tarlachkov S.V."/>
            <person name="Starodumova I.P."/>
            <person name="Dorofeeva L.V."/>
            <person name="Prisyazhnaya N.V."/>
            <person name="Leyn S."/>
            <person name="Zlamal J."/>
            <person name="Elan M."/>
            <person name="Osterman A.L."/>
            <person name="Nadler S."/>
            <person name="Subbotin S.A."/>
            <person name="Evtushenko L.I."/>
        </authorList>
    </citation>
    <scope>NUCLEOTIDE SEQUENCE [LARGE SCALE GENOMIC DNA]</scope>
    <source>
        <strain evidence="3">VKM Ac-2802</strain>
    </source>
</reference>
<dbReference type="PANTHER" id="PTHR43685:SF2">
    <property type="entry name" value="GLYCOSYLTRANSFERASE 2-LIKE DOMAIN-CONTAINING PROTEIN"/>
    <property type="match status" value="1"/>
</dbReference>
<protein>
    <submittedName>
        <fullName evidence="2">Glycosyltransferase</fullName>
    </submittedName>
</protein>
<gene>
    <name evidence="2" type="ORF">GSU69_12495</name>
</gene>
<dbReference type="Proteomes" id="UP000464597">
    <property type="component" value="Chromosome"/>
</dbReference>
<dbReference type="InterPro" id="IPR001173">
    <property type="entry name" value="Glyco_trans_2-like"/>
</dbReference>
<dbReference type="InterPro" id="IPR029044">
    <property type="entry name" value="Nucleotide-diphossugar_trans"/>
</dbReference>
<proteinExistence type="predicted"/>